<protein>
    <recommendedName>
        <fullName evidence="4">F-box domain-containing protein</fullName>
    </recommendedName>
</protein>
<dbReference type="AlphaFoldDB" id="A0AAN7VVE8"/>
<feature type="compositionally biased region" description="Polar residues" evidence="1">
    <location>
        <begin position="277"/>
        <end position="286"/>
    </location>
</feature>
<gene>
    <name evidence="2" type="ORF">LTR97_009710</name>
</gene>
<evidence type="ECO:0000256" key="1">
    <source>
        <dbReference type="SAM" id="MobiDB-lite"/>
    </source>
</evidence>
<sequence>MPTYTPPLLRLPLELRQQIYAHLIPRENVSHPLPSVGITSVTHRLPPSNLLNINWHITDEVLDYFYTITTWKLIFSHAFNFFRVDPHLQKLEKSSALSQIRKIEVVFFCDILLLKEYPSFGLESFCAEIRRRCERACSVLTQANNLRSVTISWIDTTLTGGWEQKATILEPLRSLSPDITFRVGEINGPTEEDREKFLGAVNEVLGNGRKLEAGLDGVSEDDEPTKLRLLAFDPRQERHRPQDAKIVMRRCRGRGERGTAASEVQETPEHLGGRTVGETSFNDSWG</sequence>
<accession>A0AAN7VVE8</accession>
<dbReference type="EMBL" id="JAVRQU010000016">
    <property type="protein sequence ID" value="KAK5694089.1"/>
    <property type="molecule type" value="Genomic_DNA"/>
</dbReference>
<evidence type="ECO:0008006" key="4">
    <source>
        <dbReference type="Google" id="ProtNLM"/>
    </source>
</evidence>
<reference evidence="2" key="1">
    <citation type="submission" date="2023-08" db="EMBL/GenBank/DDBJ databases">
        <title>Black Yeasts Isolated from many extreme environments.</title>
        <authorList>
            <person name="Coleine C."/>
            <person name="Stajich J.E."/>
            <person name="Selbmann L."/>
        </authorList>
    </citation>
    <scope>NUCLEOTIDE SEQUENCE</scope>
    <source>
        <strain evidence="2">CCFEE 5810</strain>
    </source>
</reference>
<dbReference type="Proteomes" id="UP001310594">
    <property type="component" value="Unassembled WGS sequence"/>
</dbReference>
<name>A0AAN7VVE8_9PEZI</name>
<organism evidence="2 3">
    <name type="scientific">Elasticomyces elasticus</name>
    <dbReference type="NCBI Taxonomy" id="574655"/>
    <lineage>
        <taxon>Eukaryota</taxon>
        <taxon>Fungi</taxon>
        <taxon>Dikarya</taxon>
        <taxon>Ascomycota</taxon>
        <taxon>Pezizomycotina</taxon>
        <taxon>Dothideomycetes</taxon>
        <taxon>Dothideomycetidae</taxon>
        <taxon>Mycosphaerellales</taxon>
        <taxon>Teratosphaeriaceae</taxon>
        <taxon>Elasticomyces</taxon>
    </lineage>
</organism>
<feature type="region of interest" description="Disordered" evidence="1">
    <location>
        <begin position="252"/>
        <end position="286"/>
    </location>
</feature>
<proteinExistence type="predicted"/>
<comment type="caution">
    <text evidence="2">The sequence shown here is derived from an EMBL/GenBank/DDBJ whole genome shotgun (WGS) entry which is preliminary data.</text>
</comment>
<evidence type="ECO:0000313" key="3">
    <source>
        <dbReference type="Proteomes" id="UP001310594"/>
    </source>
</evidence>
<evidence type="ECO:0000313" key="2">
    <source>
        <dbReference type="EMBL" id="KAK5694089.1"/>
    </source>
</evidence>